<evidence type="ECO:0000313" key="4">
    <source>
        <dbReference type="Proteomes" id="UP000247498"/>
    </source>
</evidence>
<evidence type="ECO:0000256" key="1">
    <source>
        <dbReference type="ARBA" id="ARBA00029569"/>
    </source>
</evidence>
<dbReference type="InParanoid" id="A0A2V0PFR3"/>
<sequence length="234" mass="24190">MPPLALAQRASAARTAGNAIRTGSGRSSARAVAVRAAGGTTTELGRRDLALLGLAAAVAAPLARPENAVAAGFKKELKKRKVPVEDYTPQEASGLRIYDLQQGRGAEIKPGDTVTVHFDCLYRGIDAVSSRYARTLGGNRTVAEPVDFVAGEYVTGQVLKQAGDSAGGLFSGSSGPKPPQALSKAVIGMKPGGKRSVLVDVPELGYPKGNQEIPAGEPFELKIEVLSVSQARAG</sequence>
<evidence type="ECO:0000313" key="3">
    <source>
        <dbReference type="EMBL" id="GBF96750.1"/>
    </source>
</evidence>
<dbReference type="FunCoup" id="A0A2V0PFR3">
    <property type="interactions" value="660"/>
</dbReference>
<name>A0A2V0PFR3_9CHLO</name>
<dbReference type="OrthoDB" id="1902587at2759"/>
<organism evidence="3 4">
    <name type="scientific">Raphidocelis subcapitata</name>
    <dbReference type="NCBI Taxonomy" id="307507"/>
    <lineage>
        <taxon>Eukaryota</taxon>
        <taxon>Viridiplantae</taxon>
        <taxon>Chlorophyta</taxon>
        <taxon>core chlorophytes</taxon>
        <taxon>Chlorophyceae</taxon>
        <taxon>CS clade</taxon>
        <taxon>Sphaeropleales</taxon>
        <taxon>Selenastraceae</taxon>
        <taxon>Raphidocelis</taxon>
    </lineage>
</organism>
<dbReference type="PANTHER" id="PTHR47862">
    <property type="entry name" value="PEPTIDYL-PROLYL CIS-TRANS ISOMERASE FKBP18, CHLOROPLASTIC"/>
    <property type="match status" value="1"/>
</dbReference>
<dbReference type="InterPro" id="IPR046357">
    <property type="entry name" value="PPIase_dom_sf"/>
</dbReference>
<dbReference type="Proteomes" id="UP000247498">
    <property type="component" value="Unassembled WGS sequence"/>
</dbReference>
<dbReference type="InterPro" id="IPR001179">
    <property type="entry name" value="PPIase_FKBP_dom"/>
</dbReference>
<gene>
    <name evidence="3" type="ORF">Rsub_09606</name>
</gene>
<dbReference type="STRING" id="307507.A0A2V0PFR3"/>
<keyword evidence="3" id="KW-0413">Isomerase</keyword>
<protein>
    <recommendedName>
        <fullName evidence="1">Rotamase</fullName>
    </recommendedName>
</protein>
<dbReference type="EMBL" id="BDRX01000086">
    <property type="protein sequence ID" value="GBF96750.1"/>
    <property type="molecule type" value="Genomic_DNA"/>
</dbReference>
<feature type="domain" description="PPIase FKBP-type" evidence="2">
    <location>
        <begin position="107"/>
        <end position="226"/>
    </location>
</feature>
<dbReference type="Pfam" id="PF00254">
    <property type="entry name" value="FKBP_C"/>
    <property type="match status" value="1"/>
</dbReference>
<keyword evidence="4" id="KW-1185">Reference proteome</keyword>
<dbReference type="GO" id="GO:0009543">
    <property type="term" value="C:chloroplast thylakoid lumen"/>
    <property type="evidence" value="ECO:0007669"/>
    <property type="project" value="TreeGrafter"/>
</dbReference>
<dbReference type="AlphaFoldDB" id="A0A2V0PFR3"/>
<comment type="caution">
    <text evidence="3">The sequence shown here is derived from an EMBL/GenBank/DDBJ whole genome shotgun (WGS) entry which is preliminary data.</text>
</comment>
<accession>A0A2V0PFR3</accession>
<evidence type="ECO:0000259" key="2">
    <source>
        <dbReference type="Pfam" id="PF00254"/>
    </source>
</evidence>
<dbReference type="InterPro" id="IPR044180">
    <property type="entry name" value="FKBP18-like"/>
</dbReference>
<dbReference type="SUPFAM" id="SSF54534">
    <property type="entry name" value="FKBP-like"/>
    <property type="match status" value="1"/>
</dbReference>
<dbReference type="Gene3D" id="3.10.50.40">
    <property type="match status" value="1"/>
</dbReference>
<dbReference type="GO" id="GO:0003755">
    <property type="term" value="F:peptidyl-prolyl cis-trans isomerase activity"/>
    <property type="evidence" value="ECO:0007669"/>
    <property type="project" value="InterPro"/>
</dbReference>
<proteinExistence type="predicted"/>
<reference evidence="3 4" key="1">
    <citation type="journal article" date="2018" name="Sci. Rep.">
        <title>Raphidocelis subcapitata (=Pseudokirchneriella subcapitata) provides an insight into genome evolution and environmental adaptations in the Sphaeropleales.</title>
        <authorList>
            <person name="Suzuki S."/>
            <person name="Yamaguchi H."/>
            <person name="Nakajima N."/>
            <person name="Kawachi M."/>
        </authorList>
    </citation>
    <scope>NUCLEOTIDE SEQUENCE [LARGE SCALE GENOMIC DNA]</scope>
    <source>
        <strain evidence="3 4">NIES-35</strain>
    </source>
</reference>
<dbReference type="PANTHER" id="PTHR47862:SF1">
    <property type="entry name" value="PEPTIDYL-PROLYL CIS-TRANS ISOMERASE FKBP18, CHLOROPLASTIC"/>
    <property type="match status" value="1"/>
</dbReference>